<keyword evidence="5" id="KW-1185">Reference proteome</keyword>
<evidence type="ECO:0000313" key="4">
    <source>
        <dbReference type="EMBL" id="KAF5842556.1"/>
    </source>
</evidence>
<dbReference type="EMBL" id="MU069459">
    <property type="protein sequence ID" value="KAF5842556.1"/>
    <property type="molecule type" value="Genomic_DNA"/>
</dbReference>
<name>A0ABQ7H6S1_DUNSA</name>
<accession>A0ABQ7H6S1</accession>
<dbReference type="Proteomes" id="UP000815325">
    <property type="component" value="Unassembled WGS sequence"/>
</dbReference>
<evidence type="ECO:0000313" key="5">
    <source>
        <dbReference type="Proteomes" id="UP000815325"/>
    </source>
</evidence>
<dbReference type="PRINTS" id="PR00308">
    <property type="entry name" value="ANTIFREEZEI"/>
</dbReference>
<gene>
    <name evidence="4" type="ORF">DUNSADRAFT_6406</name>
</gene>
<feature type="compositionally biased region" description="Low complexity" evidence="3">
    <location>
        <begin position="209"/>
        <end position="231"/>
    </location>
</feature>
<comment type="caution">
    <text evidence="4">The sequence shown here is derived from an EMBL/GenBank/DDBJ whole genome shotgun (WGS) entry which is preliminary data.</text>
</comment>
<comment type="similarity">
    <text evidence="1">Belongs to the type-I AFP family.</text>
</comment>
<keyword evidence="2" id="KW-0047">Antifreeze protein</keyword>
<evidence type="ECO:0000256" key="3">
    <source>
        <dbReference type="SAM" id="MobiDB-lite"/>
    </source>
</evidence>
<evidence type="ECO:0000256" key="1">
    <source>
        <dbReference type="ARBA" id="ARBA00006358"/>
    </source>
</evidence>
<feature type="region of interest" description="Disordered" evidence="3">
    <location>
        <begin position="129"/>
        <end position="261"/>
    </location>
</feature>
<organism evidence="4 5">
    <name type="scientific">Dunaliella salina</name>
    <name type="common">Green alga</name>
    <name type="synonym">Protococcus salinus</name>
    <dbReference type="NCBI Taxonomy" id="3046"/>
    <lineage>
        <taxon>Eukaryota</taxon>
        <taxon>Viridiplantae</taxon>
        <taxon>Chlorophyta</taxon>
        <taxon>core chlorophytes</taxon>
        <taxon>Chlorophyceae</taxon>
        <taxon>CS clade</taxon>
        <taxon>Chlamydomonadales</taxon>
        <taxon>Dunaliellaceae</taxon>
        <taxon>Dunaliella</taxon>
    </lineage>
</organism>
<dbReference type="InterPro" id="IPR000104">
    <property type="entry name" value="Antifreeze_1"/>
</dbReference>
<feature type="compositionally biased region" description="Pro residues" evidence="3">
    <location>
        <begin position="189"/>
        <end position="208"/>
    </location>
</feature>
<protein>
    <submittedName>
        <fullName evidence="4">Uncharacterized protein</fullName>
    </submittedName>
</protein>
<reference evidence="4" key="1">
    <citation type="submission" date="2017-08" db="EMBL/GenBank/DDBJ databases">
        <authorList>
            <person name="Polle J.E."/>
            <person name="Barry K."/>
            <person name="Cushman J."/>
            <person name="Schmutz J."/>
            <person name="Tran D."/>
            <person name="Hathwaick L.T."/>
            <person name="Yim W.C."/>
            <person name="Jenkins J."/>
            <person name="Mckie-Krisberg Z.M."/>
            <person name="Prochnik S."/>
            <person name="Lindquist E."/>
            <person name="Dockter R.B."/>
            <person name="Adam C."/>
            <person name="Molina H."/>
            <person name="Bunkerborg J."/>
            <person name="Jin E."/>
            <person name="Buchheim M."/>
            <person name="Magnuson J."/>
        </authorList>
    </citation>
    <scope>NUCLEOTIDE SEQUENCE</scope>
    <source>
        <strain evidence="4">CCAP 19/18</strain>
    </source>
</reference>
<proteinExistence type="inferred from homology"/>
<sequence length="261" mass="27205">MRRVKPIIRTILAAEEAWRGFDVFDGPNSQDLWVSAGPVKEGLGGRVHTWRYPMETHAIPMQRGGRVSMALDPKHLVEVTTQGVRERLEWELGPPPQAAAVAAATAAAAAAAAAPTAASPSAATAAAAAATNPPPAAGFNPARTCDSPRVQEPTRERARSPTTQQQGAHSHRPSLTRSRHDPGSSTSYMPPPPEAPMPPQASPSPPPALSSSSSPAHSSGPSSPRARPAAATLSQRSFPERGRNLSGRAAHSGDPPSGPLW</sequence>
<evidence type="ECO:0000256" key="2">
    <source>
        <dbReference type="ARBA" id="ARBA00023076"/>
    </source>
</evidence>